<evidence type="ECO:0000313" key="10">
    <source>
        <dbReference type="Proteomes" id="UP000298416"/>
    </source>
</evidence>
<protein>
    <recommendedName>
        <fullName evidence="8">RRM domain-containing protein</fullName>
    </recommendedName>
</protein>
<dbReference type="PANTHER" id="PTHR15481:SF0">
    <property type="entry name" value="LD23870P-RELATED"/>
    <property type="match status" value="1"/>
</dbReference>
<keyword evidence="5" id="KW-0539">Nucleus</keyword>
<dbReference type="InterPro" id="IPR034201">
    <property type="entry name" value="RNPS1_RRM"/>
</dbReference>
<dbReference type="InterPro" id="IPR000504">
    <property type="entry name" value="RRM_dom"/>
</dbReference>
<dbReference type="SUPFAM" id="SSF54928">
    <property type="entry name" value="RNA-binding domain, RBD"/>
    <property type="match status" value="1"/>
</dbReference>
<evidence type="ECO:0000256" key="2">
    <source>
        <dbReference type="ARBA" id="ARBA00022664"/>
    </source>
</evidence>
<dbReference type="EMBL" id="PNBA02000012">
    <property type="protein sequence ID" value="KAG6405183.1"/>
    <property type="molecule type" value="Genomic_DNA"/>
</dbReference>
<reference evidence="9" key="2">
    <citation type="submission" date="2020-08" db="EMBL/GenBank/DDBJ databases">
        <title>Plant Genome Project.</title>
        <authorList>
            <person name="Zhang R.-G."/>
        </authorList>
    </citation>
    <scope>NUCLEOTIDE SEQUENCE</scope>
    <source>
        <strain evidence="9">Huo1</strain>
        <tissue evidence="9">Leaf</tissue>
    </source>
</reference>
<feature type="region of interest" description="Disordered" evidence="7">
    <location>
        <begin position="349"/>
        <end position="387"/>
    </location>
</feature>
<comment type="subcellular location">
    <subcellularLocation>
        <location evidence="1">Nucleus</location>
    </subcellularLocation>
</comment>
<feature type="compositionally biased region" description="Low complexity" evidence="7">
    <location>
        <begin position="368"/>
        <end position="381"/>
    </location>
</feature>
<dbReference type="GO" id="GO:0061574">
    <property type="term" value="C:ASAP complex"/>
    <property type="evidence" value="ECO:0007669"/>
    <property type="project" value="TreeGrafter"/>
</dbReference>
<dbReference type="PANTHER" id="PTHR15481">
    <property type="entry name" value="RIBONUCLEIC ACID BINDING PROTEIN S1"/>
    <property type="match status" value="1"/>
</dbReference>
<dbReference type="SMART" id="SM00360">
    <property type="entry name" value="RRM"/>
    <property type="match status" value="1"/>
</dbReference>
<dbReference type="CDD" id="cd12365">
    <property type="entry name" value="RRM_RNPS1"/>
    <property type="match status" value="1"/>
</dbReference>
<accession>A0A8X8X3T8</accession>
<dbReference type="AlphaFoldDB" id="A0A8X8X3T8"/>
<keyword evidence="3 6" id="KW-0694">RNA-binding</keyword>
<dbReference type="GO" id="GO:0005737">
    <property type="term" value="C:cytoplasm"/>
    <property type="evidence" value="ECO:0007669"/>
    <property type="project" value="TreeGrafter"/>
</dbReference>
<keyword evidence="10" id="KW-1185">Reference proteome</keyword>
<name>A0A8X8X3T8_SALSN</name>
<evidence type="ECO:0000256" key="1">
    <source>
        <dbReference type="ARBA" id="ARBA00004123"/>
    </source>
</evidence>
<evidence type="ECO:0000256" key="5">
    <source>
        <dbReference type="ARBA" id="ARBA00023242"/>
    </source>
</evidence>
<dbReference type="InterPro" id="IPR035979">
    <property type="entry name" value="RBD_domain_sf"/>
</dbReference>
<dbReference type="GO" id="GO:0003723">
    <property type="term" value="F:RNA binding"/>
    <property type="evidence" value="ECO:0007669"/>
    <property type="project" value="UniProtKB-UniRule"/>
</dbReference>
<dbReference type="InterPro" id="IPR012677">
    <property type="entry name" value="Nucleotide-bd_a/b_plait_sf"/>
</dbReference>
<evidence type="ECO:0000256" key="3">
    <source>
        <dbReference type="ARBA" id="ARBA00022884"/>
    </source>
</evidence>
<keyword evidence="2" id="KW-0507">mRNA processing</keyword>
<dbReference type="PROSITE" id="PS50102">
    <property type="entry name" value="RRM"/>
    <property type="match status" value="1"/>
</dbReference>
<evidence type="ECO:0000256" key="4">
    <source>
        <dbReference type="ARBA" id="ARBA00023187"/>
    </source>
</evidence>
<evidence type="ECO:0000256" key="6">
    <source>
        <dbReference type="PROSITE-ProRule" id="PRU00176"/>
    </source>
</evidence>
<evidence type="ECO:0000259" key="8">
    <source>
        <dbReference type="PROSITE" id="PS50102"/>
    </source>
</evidence>
<proteinExistence type="predicted"/>
<feature type="compositionally biased region" description="Basic and acidic residues" evidence="7">
    <location>
        <begin position="141"/>
        <end position="167"/>
    </location>
</feature>
<organism evidence="9">
    <name type="scientific">Salvia splendens</name>
    <name type="common">Scarlet sage</name>
    <dbReference type="NCBI Taxonomy" id="180675"/>
    <lineage>
        <taxon>Eukaryota</taxon>
        <taxon>Viridiplantae</taxon>
        <taxon>Streptophyta</taxon>
        <taxon>Embryophyta</taxon>
        <taxon>Tracheophyta</taxon>
        <taxon>Spermatophyta</taxon>
        <taxon>Magnoliopsida</taxon>
        <taxon>eudicotyledons</taxon>
        <taxon>Gunneridae</taxon>
        <taxon>Pentapetalae</taxon>
        <taxon>asterids</taxon>
        <taxon>lamiids</taxon>
        <taxon>Lamiales</taxon>
        <taxon>Lamiaceae</taxon>
        <taxon>Nepetoideae</taxon>
        <taxon>Mentheae</taxon>
        <taxon>Salviinae</taxon>
        <taxon>Salvia</taxon>
        <taxon>Salvia subgen. Calosphace</taxon>
        <taxon>core Calosphace</taxon>
    </lineage>
</organism>
<feature type="region of interest" description="Disordered" evidence="7">
    <location>
        <begin position="129"/>
        <end position="167"/>
    </location>
</feature>
<comment type="caution">
    <text evidence="9">The sequence shown here is derived from an EMBL/GenBank/DDBJ whole genome shotgun (WGS) entry which is preliminary data.</text>
</comment>
<feature type="domain" description="RRM" evidence="8">
    <location>
        <begin position="47"/>
        <end position="125"/>
    </location>
</feature>
<keyword evidence="4" id="KW-0508">mRNA splicing</keyword>
<evidence type="ECO:0000256" key="7">
    <source>
        <dbReference type="SAM" id="MobiDB-lite"/>
    </source>
</evidence>
<reference evidence="9" key="1">
    <citation type="submission" date="2018-01" db="EMBL/GenBank/DDBJ databases">
        <authorList>
            <person name="Mao J.F."/>
        </authorList>
    </citation>
    <scope>NUCLEOTIDE SEQUENCE</scope>
    <source>
        <strain evidence="9">Huo1</strain>
        <tissue evidence="9">Leaf</tissue>
    </source>
</reference>
<dbReference type="GO" id="GO:0000398">
    <property type="term" value="P:mRNA splicing, via spliceosome"/>
    <property type="evidence" value="ECO:0007669"/>
    <property type="project" value="TreeGrafter"/>
</dbReference>
<gene>
    <name evidence="9" type="ORF">SASPL_132769</name>
</gene>
<dbReference type="Pfam" id="PF00076">
    <property type="entry name" value="RRM_1"/>
    <property type="match status" value="1"/>
</dbReference>
<dbReference type="GO" id="GO:0005654">
    <property type="term" value="C:nucleoplasm"/>
    <property type="evidence" value="ECO:0007669"/>
    <property type="project" value="TreeGrafter"/>
</dbReference>
<evidence type="ECO:0000313" key="9">
    <source>
        <dbReference type="EMBL" id="KAG6405183.1"/>
    </source>
</evidence>
<dbReference type="Proteomes" id="UP000298416">
    <property type="component" value="Unassembled WGS sequence"/>
</dbReference>
<dbReference type="Gene3D" id="3.30.70.330">
    <property type="match status" value="1"/>
</dbReference>
<feature type="compositionally biased region" description="Basic residues" evidence="7">
    <location>
        <begin position="355"/>
        <end position="367"/>
    </location>
</feature>
<sequence>MRQAGGVSRRGGGVLQFLEVEGASAAAAVLEEEDVGRGKASPAPESLVLHVDQLSRNVNENHLKEIFGNFGEVVHVRLAMDHVVNLPKGFAYVEFKIRADAEKAQLYMDGAQIDGKVVRAKFTLPERKKVASPPKTVATTSRRDASKAEDTAADGDRDGEKHPRDGDLLDQEEDLLDHEGDLLDEVKILHPHLAVELILLTAEVTPLQLGEGLHYLLPEAVHLLLRGASGHRQGHLQEEYVVVLFVGDLLLHLGGDSEFNNLAHGLQFVSLPYWAIYYNRNSLQFLSIGIVHQDVSEVLQEDLLLVADVVALLLGGLLVRHHDHPLLEEVECRLLDVGGPILHRLVHHAGSGPRRVSRSRSPRRPIRGRNNSSSSSTSTSSSPPPKP</sequence>